<evidence type="ECO:0000259" key="2">
    <source>
        <dbReference type="Pfam" id="PF01782"/>
    </source>
</evidence>
<dbReference type="Gene3D" id="2.40.30.60">
    <property type="entry name" value="RimM"/>
    <property type="match status" value="1"/>
</dbReference>
<evidence type="ECO:0000313" key="5">
    <source>
        <dbReference type="Proteomes" id="UP000188354"/>
    </source>
</evidence>
<dbReference type="InterPro" id="IPR039741">
    <property type="entry name" value="UDP-sugar_pyrophosphorylase"/>
</dbReference>
<dbReference type="SUPFAM" id="SSF50346">
    <property type="entry name" value="PRC-barrel domain"/>
    <property type="match status" value="2"/>
</dbReference>
<dbReference type="Gene3D" id="3.90.550.10">
    <property type="entry name" value="Spore Coat Polysaccharide Biosynthesis Protein SpsA, Chain A"/>
    <property type="match status" value="2"/>
</dbReference>
<dbReference type="Pfam" id="PF01782">
    <property type="entry name" value="RimM"/>
    <property type="match status" value="1"/>
</dbReference>
<dbReference type="FunFam" id="2.30.30.240:FF:000002">
    <property type="entry name" value="Ribosome maturation factor rimM"/>
    <property type="match status" value="2"/>
</dbReference>
<dbReference type="Gene3D" id="2.30.30.240">
    <property type="entry name" value="PRC-barrel domain"/>
    <property type="match status" value="2"/>
</dbReference>
<gene>
    <name evidence="4" type="ORF">TanjilG_17777</name>
</gene>
<dbReference type="PANTHER" id="PTHR11952">
    <property type="entry name" value="UDP- GLUCOSE PYROPHOSPHORYLASE"/>
    <property type="match status" value="1"/>
</dbReference>
<dbReference type="InterPro" id="IPR036976">
    <property type="entry name" value="RimM_N_sf"/>
</dbReference>
<dbReference type="AlphaFoldDB" id="A0A4P1RTQ1"/>
<name>A0A4P1RTQ1_LUPAN</name>
<feature type="domain" description="Ribosome maturation factor RimM PRC barrel" evidence="3">
    <location>
        <begin position="607"/>
        <end position="694"/>
    </location>
</feature>
<organism evidence="4 5">
    <name type="scientific">Lupinus angustifolius</name>
    <name type="common">Narrow-leaved blue lupine</name>
    <dbReference type="NCBI Taxonomy" id="3871"/>
    <lineage>
        <taxon>Eukaryota</taxon>
        <taxon>Viridiplantae</taxon>
        <taxon>Streptophyta</taxon>
        <taxon>Embryophyta</taxon>
        <taxon>Tracheophyta</taxon>
        <taxon>Spermatophyta</taxon>
        <taxon>Magnoliopsida</taxon>
        <taxon>eudicotyledons</taxon>
        <taxon>Gunneridae</taxon>
        <taxon>Pentapetalae</taxon>
        <taxon>rosids</taxon>
        <taxon>fabids</taxon>
        <taxon>Fabales</taxon>
        <taxon>Fabaceae</taxon>
        <taxon>Papilionoideae</taxon>
        <taxon>50 kb inversion clade</taxon>
        <taxon>genistoids sensu lato</taxon>
        <taxon>core genistoids</taxon>
        <taxon>Genisteae</taxon>
        <taxon>Lupinus</taxon>
    </lineage>
</organism>
<dbReference type="InterPro" id="IPR056792">
    <property type="entry name" value="PRC_RimM"/>
</dbReference>
<dbReference type="EMBL" id="CM007361">
    <property type="protein sequence ID" value="OIW17941.1"/>
    <property type="molecule type" value="Genomic_DNA"/>
</dbReference>
<dbReference type="InterPro" id="IPR011033">
    <property type="entry name" value="PRC_barrel-like_sf"/>
</dbReference>
<dbReference type="SUPFAM" id="SSF53448">
    <property type="entry name" value="Nucleotide-diphospho-sugar transferases"/>
    <property type="match status" value="2"/>
</dbReference>
<dbReference type="GO" id="GO:0006364">
    <property type="term" value="P:rRNA processing"/>
    <property type="evidence" value="ECO:0007669"/>
    <property type="project" value="InterPro"/>
</dbReference>
<dbReference type="Pfam" id="PF24986">
    <property type="entry name" value="PRC_RimM"/>
    <property type="match status" value="2"/>
</dbReference>
<accession>A0A4P1RTQ1</accession>
<dbReference type="Gramene" id="OIW17941">
    <property type="protein sequence ID" value="OIW17941"/>
    <property type="gene ID" value="TanjilG_17777"/>
</dbReference>
<dbReference type="GO" id="GO:0043022">
    <property type="term" value="F:ribosome binding"/>
    <property type="evidence" value="ECO:0007669"/>
    <property type="project" value="InterPro"/>
</dbReference>
<dbReference type="NCBIfam" id="TIGR02273">
    <property type="entry name" value="16S_RimM"/>
    <property type="match status" value="2"/>
</dbReference>
<keyword evidence="5" id="KW-1185">Reference proteome</keyword>
<dbReference type="STRING" id="3871.A0A4P1RTQ1"/>
<dbReference type="InterPro" id="IPR029044">
    <property type="entry name" value="Nucleotide-diphossugar_trans"/>
</dbReference>
<evidence type="ECO:0008006" key="6">
    <source>
        <dbReference type="Google" id="ProtNLM"/>
    </source>
</evidence>
<proteinExistence type="inferred from homology"/>
<dbReference type="GO" id="GO:0005840">
    <property type="term" value="C:ribosome"/>
    <property type="evidence" value="ECO:0007669"/>
    <property type="project" value="InterPro"/>
</dbReference>
<dbReference type="InterPro" id="IPR002676">
    <property type="entry name" value="RimM_N"/>
</dbReference>
<evidence type="ECO:0000313" key="4">
    <source>
        <dbReference type="EMBL" id="OIW17941.1"/>
    </source>
</evidence>
<feature type="domain" description="RimM N-terminal" evidence="2">
    <location>
        <begin position="96"/>
        <end position="146"/>
    </location>
</feature>
<dbReference type="GO" id="GO:0006048">
    <property type="term" value="P:UDP-N-acetylglucosamine biosynthetic process"/>
    <property type="evidence" value="ECO:0007669"/>
    <property type="project" value="TreeGrafter"/>
</dbReference>
<sequence length="1074" mass="120828">MMQYTLPTSQRILPLLPSLPPLSPSSFNCAFPFNFNPPSSSITTTTTTTTTTNPTKTNTTHFRTTATQGNVAVVDVDVDNDSSNSEKEIRRGFIDIGYLSNVHGLQGQICVKPTTDFPQLRFSTPGTRWLRQNVLGEETIQEVELEQGTNGVRNWGFGEEDVEECWGLVHGSIDNSANLCEVDLGRFREYKLSGTEGRAKELMFGFQLAPMVHPYCGLIPIKKKNGEKIDNNKENKKNDARTGNKENKKKEMDVMNFKGERFSQDEEYLTSPLCNDLYKAKMLTGSTLLVTEDERPELEEGEFYTHDLVGMKVFLKESGEFVGTVIGVFNSGANDLLQVSLDSSFGILDKSGKSRSEEVEASGQLVLVPFVEAIVPDVDTKRREMHITPPKGLLELNLRYDERSKKERRQLEWKERKKFQKRLIAAKKKLVEIEQQHVFHGLRYGEKEQRSLLSDQIVGVNTKLLQEALQGLQQPTKRQDKDREVVPLILVSSAQQIESLRKLFTNNNHFAFDSEKIWFLEEEKLPVVSSLPEGQNKYKILMKSPWEILQTPVGSGGFISLFSKHSIADNLINLGVEYVEAKMLTGSTLLVTEDERPELEEGEFYTHDLVGMKVFLKESGEFVGTVIGVFNSGANDLLQVSLDSSFGILDKSGKSRSEEVEASGQLVLVPFVEAIVPDVDTKRREMHITPPKGLLELNLRYDERSKKERRQLEWKERKKFQKRLIAAKKKLVEIEQQHVFHGLRYGEKEQRSLLSDQIVGVNTKLLQEALQAEVISASEAKLINSLQISSKSSLHGNGDNILQDKGLKLMSEGKMAIVLLLNEKENQGFICDPDIVENEATDTLLLPLQKLLSDDGNFVKDKDREVVPLILVSSAQQIESLRKLFTNNNHFAFDSEKIWFLEEEKLPVVSSLPEGQNKYKILMKSPWEILQTPVGSGGFISLFSKHSIADNLINLGVEYVEICCPSERIAGGNSLLLGLVDSRKADVGIQISPSMADPEKIFDIIFSMDFLKKLLKQSNKLQFDAIPKANSFVEKNDKDWVTVTSSIPNSYELSCSIYSSLNACSLDKVCVVTE</sequence>
<dbReference type="InterPro" id="IPR011961">
    <property type="entry name" value="RimM"/>
</dbReference>
<evidence type="ECO:0000256" key="1">
    <source>
        <dbReference type="SAM" id="MobiDB-lite"/>
    </source>
</evidence>
<dbReference type="Proteomes" id="UP000188354">
    <property type="component" value="Chromosome LG01"/>
</dbReference>
<dbReference type="GO" id="GO:0003977">
    <property type="term" value="F:UDP-N-acetylglucosamine diphosphorylase activity"/>
    <property type="evidence" value="ECO:0007669"/>
    <property type="project" value="TreeGrafter"/>
</dbReference>
<dbReference type="FunFam" id="3.90.550.10:FF:000281">
    <property type="entry name" value="16S rRNA processing protein RimM family"/>
    <property type="match status" value="1"/>
</dbReference>
<dbReference type="HAMAP" id="MF_00014">
    <property type="entry name" value="Ribosome_mat_RimM"/>
    <property type="match status" value="2"/>
</dbReference>
<feature type="region of interest" description="Disordered" evidence="1">
    <location>
        <begin position="227"/>
        <end position="250"/>
    </location>
</feature>
<feature type="domain" description="Ribosome maturation factor RimM PRC barrel" evidence="3">
    <location>
        <begin position="306"/>
        <end position="393"/>
    </location>
</feature>
<reference evidence="4 5" key="1">
    <citation type="journal article" date="2017" name="Plant Biotechnol. J.">
        <title>A comprehensive draft genome sequence for lupin (Lupinus angustifolius), an emerging health food: insights into plant-microbe interactions and legume evolution.</title>
        <authorList>
            <person name="Hane J.K."/>
            <person name="Ming Y."/>
            <person name="Kamphuis L.G."/>
            <person name="Nelson M.N."/>
            <person name="Garg G."/>
            <person name="Atkins C.A."/>
            <person name="Bayer P.E."/>
            <person name="Bravo A."/>
            <person name="Bringans S."/>
            <person name="Cannon S."/>
            <person name="Edwards D."/>
            <person name="Foley R."/>
            <person name="Gao L.L."/>
            <person name="Harrison M.J."/>
            <person name="Huang W."/>
            <person name="Hurgobin B."/>
            <person name="Li S."/>
            <person name="Liu C.W."/>
            <person name="McGrath A."/>
            <person name="Morahan G."/>
            <person name="Murray J."/>
            <person name="Weller J."/>
            <person name="Jian J."/>
            <person name="Singh K.B."/>
        </authorList>
    </citation>
    <scope>NUCLEOTIDE SEQUENCE [LARGE SCALE GENOMIC DNA]</scope>
    <source>
        <strain evidence="5">cv. Tanjil</strain>
        <tissue evidence="4">Whole plant</tissue>
    </source>
</reference>
<evidence type="ECO:0000259" key="3">
    <source>
        <dbReference type="Pfam" id="PF24986"/>
    </source>
</evidence>
<dbReference type="PANTHER" id="PTHR11952:SF10">
    <property type="entry name" value="16S RRNA PROCESSING PROTEIN RIMM FAMILY"/>
    <property type="match status" value="1"/>
</dbReference>
<protein>
    <recommendedName>
        <fullName evidence="6">RimM N-terminal domain-containing protein</fullName>
    </recommendedName>
</protein>